<evidence type="ECO:0000256" key="3">
    <source>
        <dbReference type="ARBA" id="ARBA00019651"/>
    </source>
</evidence>
<accession>Q8HMY8</accession>
<dbReference type="GO" id="GO:0016787">
    <property type="term" value="F:hydrolase activity"/>
    <property type="evidence" value="ECO:0007669"/>
    <property type="project" value="UniProtKB-KW"/>
</dbReference>
<evidence type="ECO:0000256" key="2">
    <source>
        <dbReference type="ARBA" id="ARBA00008892"/>
    </source>
</evidence>
<keyword evidence="11 13" id="KW-0472">Membrane</keyword>
<keyword evidence="14" id="KW-0378">Hydrolase</keyword>
<evidence type="ECO:0000256" key="7">
    <source>
        <dbReference type="ARBA" id="ARBA00022781"/>
    </source>
</evidence>
<evidence type="ECO:0000256" key="12">
    <source>
        <dbReference type="ARBA" id="ARBA00023310"/>
    </source>
</evidence>
<keyword evidence="9 13" id="KW-0406">Ion transport</keyword>
<dbReference type="InterPro" id="IPR009230">
    <property type="entry name" value="ATP_synth_su8_fun"/>
</dbReference>
<keyword evidence="5 13" id="KW-0138">CF(0)</keyword>
<feature type="transmembrane region" description="Helical" evidence="13">
    <location>
        <begin position="12"/>
        <end position="32"/>
    </location>
</feature>
<dbReference type="VEuPathDB" id="FungiDB:ScjafMp10"/>
<name>Q8HMY8_SCHJY</name>
<dbReference type="GeneID" id="805360"/>
<reference evidence="14" key="1">
    <citation type="submission" date="2002-09" db="EMBL/GenBank/DDBJ databases">
        <authorList>
            <person name="Lang F.B.F."/>
        </authorList>
    </citation>
    <scope>NUCLEOTIDE SEQUENCE</scope>
</reference>
<evidence type="ECO:0000256" key="13">
    <source>
        <dbReference type="RuleBase" id="RU368038"/>
    </source>
</evidence>
<comment type="subunit">
    <text evidence="13">F-type ATPases have 2 components, CF(1) - the catalytic core - and CF(0) - the membrane proton channel.</text>
</comment>
<evidence type="ECO:0000256" key="1">
    <source>
        <dbReference type="ARBA" id="ARBA00004304"/>
    </source>
</evidence>
<evidence type="ECO:0000256" key="11">
    <source>
        <dbReference type="ARBA" id="ARBA00023136"/>
    </source>
</evidence>
<comment type="function">
    <text evidence="13">Mitochondrial membrane ATP synthase (F(1)F(0) ATP synthase or Complex V) produces ATP from ADP in the presence of a proton gradient across the membrane which is generated by electron transport complexes of the respiratory chain. F-type ATPases consist of two structural domains, F(1) - containing the extramembraneous catalytic core and F(0) - containing the membrane proton channel, linked together by a central stalk and a peripheral stalk. During catalysis, ATP synthesis in the catalytic domain of F(1) is coupled via a rotary mechanism of the central stalk subunits to proton translocation. Part of the complex F(0) domain. Minor subunit located with subunit a in the membrane.</text>
</comment>
<proteinExistence type="inferred from homology"/>
<dbReference type="GO" id="GO:0015986">
    <property type="term" value="P:proton motive force-driven ATP synthesis"/>
    <property type="evidence" value="ECO:0007669"/>
    <property type="project" value="UniProtKB-UniRule"/>
</dbReference>
<dbReference type="PANTHER" id="PTHR36101">
    <property type="entry name" value="ATP SYNTHASE PROTEIN 8"/>
    <property type="match status" value="1"/>
</dbReference>
<organism evidence="14">
    <name type="scientific">Schizosaccharomyces japonicus (strain yFS275 / FY16936)</name>
    <name type="common">Fission yeast</name>
    <dbReference type="NCBI Taxonomy" id="402676"/>
    <lineage>
        <taxon>Eukaryota</taxon>
        <taxon>Fungi</taxon>
        <taxon>Dikarya</taxon>
        <taxon>Ascomycota</taxon>
        <taxon>Taphrinomycotina</taxon>
        <taxon>Schizosaccharomycetes</taxon>
        <taxon>Schizosaccharomycetales</taxon>
        <taxon>Schizosaccharomycetaceae</taxon>
        <taxon>Schizosaccharomyces</taxon>
    </lineage>
</organism>
<comment type="similarity">
    <text evidence="2 13">Belongs to the ATPase protein 8 family.</text>
</comment>
<dbReference type="Pfam" id="PF05933">
    <property type="entry name" value="Fun_ATP-synt_8"/>
    <property type="match status" value="1"/>
</dbReference>
<evidence type="ECO:0000256" key="8">
    <source>
        <dbReference type="ARBA" id="ARBA00022989"/>
    </source>
</evidence>
<reference evidence="14" key="2">
    <citation type="journal article" date="2003" name="Nucleic Acids Res.">
        <title>A comparison of three fission yeast mitochondrial genomes.</title>
        <authorList>
            <person name="Bullerwell C.E."/>
            <person name="Leigh J."/>
            <person name="Forget L."/>
            <person name="Lang B.F."/>
        </authorList>
    </citation>
    <scope>NUCLEOTIDE SEQUENCE [LARGE SCALE GENOMIC DNA]</scope>
</reference>
<evidence type="ECO:0000256" key="9">
    <source>
        <dbReference type="ARBA" id="ARBA00023065"/>
    </source>
</evidence>
<evidence type="ECO:0000313" key="14">
    <source>
        <dbReference type="EMBL" id="AAN37921.1"/>
    </source>
</evidence>
<comment type="subcellular location">
    <subcellularLocation>
        <location evidence="13">Mitochondrion inner membrane</location>
        <topology evidence="13">Single-pass membrane protein</topology>
    </subcellularLocation>
    <subcellularLocation>
        <location evidence="1">Mitochondrion membrane</location>
        <topology evidence="1">Single-pass membrane protein</topology>
    </subcellularLocation>
</comment>
<keyword evidence="10 13" id="KW-0496">Mitochondrion</keyword>
<dbReference type="EMBL" id="AF547983">
    <property type="protein sequence ID" value="AAN37921.1"/>
    <property type="molecule type" value="Genomic_DNA"/>
</dbReference>
<dbReference type="GO" id="GO:0005743">
    <property type="term" value="C:mitochondrial inner membrane"/>
    <property type="evidence" value="ECO:0007669"/>
    <property type="project" value="UniProtKB-SubCell"/>
</dbReference>
<keyword evidence="8 13" id="KW-1133">Transmembrane helix</keyword>
<keyword evidence="12 13" id="KW-0066">ATP synthesis</keyword>
<protein>
    <recommendedName>
        <fullName evidence="3 13">ATP synthase protein 8</fullName>
    </recommendedName>
</protein>
<dbReference type="PANTHER" id="PTHR36101:SF1">
    <property type="entry name" value="ATP SYNTHASE PROTEIN 8"/>
    <property type="match status" value="1"/>
</dbReference>
<gene>
    <name evidence="14" type="primary">atp8</name>
</gene>
<evidence type="ECO:0000256" key="6">
    <source>
        <dbReference type="ARBA" id="ARBA00022692"/>
    </source>
</evidence>
<keyword evidence="4 13" id="KW-0813">Transport</keyword>
<evidence type="ECO:0000256" key="5">
    <source>
        <dbReference type="ARBA" id="ARBA00022547"/>
    </source>
</evidence>
<dbReference type="AlphaFoldDB" id="Q8HMY8"/>
<evidence type="ECO:0000256" key="10">
    <source>
        <dbReference type="ARBA" id="ARBA00023128"/>
    </source>
</evidence>
<keyword evidence="7 13" id="KW-0375">Hydrogen ion transport</keyword>
<dbReference type="RefSeq" id="NP_705628.1">
    <property type="nucleotide sequence ID" value="NC_004332.1"/>
</dbReference>
<keyword evidence="6 13" id="KW-0812">Transmembrane</keyword>
<evidence type="ECO:0000256" key="4">
    <source>
        <dbReference type="ARBA" id="ARBA00022448"/>
    </source>
</evidence>
<sequence length="52" mass="6351">MPQLLPFYIKHMILVGFLVLIILIYLISKYFLPRLNELYIARYKLSETYKKE</sequence>
<dbReference type="GO" id="GO:0015078">
    <property type="term" value="F:proton transmembrane transporter activity"/>
    <property type="evidence" value="ECO:0007669"/>
    <property type="project" value="UniProtKB-UniRule"/>
</dbReference>
<geneLocation type="mitochondrion" evidence="14"/>
<dbReference type="GO" id="GO:0045259">
    <property type="term" value="C:proton-transporting ATP synthase complex"/>
    <property type="evidence" value="ECO:0007669"/>
    <property type="project" value="UniProtKB-KW"/>
</dbReference>